<dbReference type="Gene3D" id="2.60.120.620">
    <property type="entry name" value="q2cbj1_9rhob like domain"/>
    <property type="match status" value="1"/>
</dbReference>
<organism evidence="8">
    <name type="scientific">Haptolina brevifila</name>
    <dbReference type="NCBI Taxonomy" id="156173"/>
    <lineage>
        <taxon>Eukaryota</taxon>
        <taxon>Haptista</taxon>
        <taxon>Haptophyta</taxon>
        <taxon>Prymnesiophyceae</taxon>
        <taxon>Prymnesiales</taxon>
        <taxon>Prymnesiaceae</taxon>
        <taxon>Haptolina</taxon>
    </lineage>
</organism>
<evidence type="ECO:0000256" key="3">
    <source>
        <dbReference type="ARBA" id="ARBA00022964"/>
    </source>
</evidence>
<evidence type="ECO:0000256" key="5">
    <source>
        <dbReference type="ARBA" id="ARBA00023004"/>
    </source>
</evidence>
<sequence>MSGFSRVWTPSSSQKRSSAAERSGFPEPAEPAGPNYMPLNLYFPNLVKVHSSPPIYTIDNFLTEQECDGFIQVAGPLLQRSKTHAIAGSEATKGRTSLTCHLAKKTHPCPMLLQRIQALTNKPFGHMELPQVARYTDSQRYVEHYDGVDPHTEAGRAFCANGGQRICTVLVYLNDVPEGGTTTFRRVNFEVKPKKGRALIFFPGFMNGELDTDALHAASPAISTKWVSQVWIRQSYREDGQPSTPVPESEQTLQGPLHMGYYRGCCLAGDDVYEADMTLEQAKEWANTNSQCFGFTYNTIDREPTGIVHVWFKSRLNVLYNESWWTYSNGRGME</sequence>
<evidence type="ECO:0000256" key="6">
    <source>
        <dbReference type="SAM" id="MobiDB-lite"/>
    </source>
</evidence>
<dbReference type="SMART" id="SM00702">
    <property type="entry name" value="P4Hc"/>
    <property type="match status" value="1"/>
</dbReference>
<dbReference type="EMBL" id="HBGU01054557">
    <property type="protein sequence ID" value="CAD9503557.1"/>
    <property type="molecule type" value="Transcribed_RNA"/>
</dbReference>
<evidence type="ECO:0000313" key="8">
    <source>
        <dbReference type="EMBL" id="CAD9503557.1"/>
    </source>
</evidence>
<dbReference type="InterPro" id="IPR006620">
    <property type="entry name" value="Pro_4_hyd_alph"/>
</dbReference>
<accession>A0A7S2MUX5</accession>
<dbReference type="GO" id="GO:0004656">
    <property type="term" value="F:procollagen-proline 4-dioxygenase activity"/>
    <property type="evidence" value="ECO:0007669"/>
    <property type="project" value="TreeGrafter"/>
</dbReference>
<evidence type="ECO:0000259" key="7">
    <source>
        <dbReference type="PROSITE" id="PS51471"/>
    </source>
</evidence>
<dbReference type="PANTHER" id="PTHR10869:SF229">
    <property type="entry name" value="PROLYL 4-HYDROXYLASE ALPHA SUBUNIT DOMAIN-CONTAINING PROTEIN"/>
    <property type="match status" value="1"/>
</dbReference>
<protein>
    <recommendedName>
        <fullName evidence="7">Fe2OG dioxygenase domain-containing protein</fullName>
    </recommendedName>
</protein>
<name>A0A7S2MUX5_9EUKA</name>
<evidence type="ECO:0000256" key="1">
    <source>
        <dbReference type="ARBA" id="ARBA00001961"/>
    </source>
</evidence>
<feature type="region of interest" description="Disordered" evidence="6">
    <location>
        <begin position="1"/>
        <end position="31"/>
    </location>
</feature>
<dbReference type="PROSITE" id="PS51471">
    <property type="entry name" value="FE2OG_OXY"/>
    <property type="match status" value="1"/>
</dbReference>
<dbReference type="InterPro" id="IPR005123">
    <property type="entry name" value="Oxoglu/Fe-dep_dioxygenase_dom"/>
</dbReference>
<keyword evidence="5" id="KW-0408">Iron</keyword>
<dbReference type="AlphaFoldDB" id="A0A7S2MUX5"/>
<comment type="cofactor">
    <cofactor evidence="1">
        <name>L-ascorbate</name>
        <dbReference type="ChEBI" id="CHEBI:38290"/>
    </cofactor>
</comment>
<dbReference type="GO" id="GO:0005783">
    <property type="term" value="C:endoplasmic reticulum"/>
    <property type="evidence" value="ECO:0007669"/>
    <property type="project" value="TreeGrafter"/>
</dbReference>
<evidence type="ECO:0000256" key="4">
    <source>
        <dbReference type="ARBA" id="ARBA00023002"/>
    </source>
</evidence>
<dbReference type="InterPro" id="IPR045054">
    <property type="entry name" value="P4HA-like"/>
</dbReference>
<keyword evidence="2" id="KW-0479">Metal-binding</keyword>
<feature type="compositionally biased region" description="Polar residues" evidence="6">
    <location>
        <begin position="8"/>
        <end position="17"/>
    </location>
</feature>
<reference evidence="8" key="1">
    <citation type="submission" date="2021-01" db="EMBL/GenBank/DDBJ databases">
        <authorList>
            <person name="Corre E."/>
            <person name="Pelletier E."/>
            <person name="Niang G."/>
            <person name="Scheremetjew M."/>
            <person name="Finn R."/>
            <person name="Kale V."/>
            <person name="Holt S."/>
            <person name="Cochrane G."/>
            <person name="Meng A."/>
            <person name="Brown T."/>
            <person name="Cohen L."/>
        </authorList>
    </citation>
    <scope>NUCLEOTIDE SEQUENCE</scope>
    <source>
        <strain evidence="8">UTEX LB 985</strain>
    </source>
</reference>
<dbReference type="GO" id="GO:0005506">
    <property type="term" value="F:iron ion binding"/>
    <property type="evidence" value="ECO:0007669"/>
    <property type="project" value="InterPro"/>
</dbReference>
<dbReference type="PANTHER" id="PTHR10869">
    <property type="entry name" value="PROLYL 4-HYDROXYLASE ALPHA SUBUNIT"/>
    <property type="match status" value="1"/>
</dbReference>
<proteinExistence type="predicted"/>
<feature type="domain" description="Fe2OG dioxygenase" evidence="7">
    <location>
        <begin position="126"/>
        <end position="234"/>
    </location>
</feature>
<keyword evidence="3" id="KW-0223">Dioxygenase</keyword>
<dbReference type="GO" id="GO:0031418">
    <property type="term" value="F:L-ascorbic acid binding"/>
    <property type="evidence" value="ECO:0007669"/>
    <property type="project" value="InterPro"/>
</dbReference>
<gene>
    <name evidence="8" type="ORF">CBRE1094_LOCUS29829</name>
</gene>
<dbReference type="InterPro" id="IPR044862">
    <property type="entry name" value="Pro_4_hyd_alph_FE2OG_OXY"/>
</dbReference>
<keyword evidence="4" id="KW-0560">Oxidoreductase</keyword>
<evidence type="ECO:0000256" key="2">
    <source>
        <dbReference type="ARBA" id="ARBA00022723"/>
    </source>
</evidence>
<dbReference type="Pfam" id="PF13640">
    <property type="entry name" value="2OG-FeII_Oxy_3"/>
    <property type="match status" value="1"/>
</dbReference>